<evidence type="ECO:0000256" key="2">
    <source>
        <dbReference type="ARBA" id="ARBA00022857"/>
    </source>
</evidence>
<dbReference type="PANTHER" id="PTHR44154">
    <property type="entry name" value="QUINONE OXIDOREDUCTASE"/>
    <property type="match status" value="1"/>
</dbReference>
<comment type="similarity">
    <text evidence="1">Belongs to the zinc-containing alcohol dehydrogenase family. Quinone oxidoreductase subfamily.</text>
</comment>
<dbReference type="SUPFAM" id="SSF50129">
    <property type="entry name" value="GroES-like"/>
    <property type="match status" value="1"/>
</dbReference>
<dbReference type="InterPro" id="IPR020843">
    <property type="entry name" value="ER"/>
</dbReference>
<protein>
    <submittedName>
        <fullName evidence="5">Zinc-type alcohol dehydrogenase-like protein SE_1777 isoform X1</fullName>
    </submittedName>
</protein>
<dbReference type="RefSeq" id="XP_013169412.1">
    <property type="nucleotide sequence ID" value="XM_013313958.1"/>
</dbReference>
<dbReference type="Gene3D" id="3.40.50.720">
    <property type="entry name" value="NAD(P)-binding Rossmann-like Domain"/>
    <property type="match status" value="1"/>
</dbReference>
<feature type="signal peptide" evidence="3">
    <location>
        <begin position="1"/>
        <end position="21"/>
    </location>
</feature>
<dbReference type="KEGG" id="pxu:106119093"/>
<proteinExistence type="inferred from homology"/>
<gene>
    <name evidence="5" type="primary">LOC106119093</name>
</gene>
<evidence type="ECO:0000313" key="5">
    <source>
        <dbReference type="RefSeq" id="XP_013169412.1"/>
    </source>
</evidence>
<dbReference type="InterPro" id="IPR013154">
    <property type="entry name" value="ADH-like_N"/>
</dbReference>
<dbReference type="Proteomes" id="UP000694872">
    <property type="component" value="Unplaced"/>
</dbReference>
<sequence>MIFFNWLLAFIKLSFFCQCRADLQDIKDIMMAKIVPINYGTLPKIMKAVGFYKYLPISDVNSLIDLEVSIPKLESNQVLIEVKAISVNPIDTKIRASKPQIKSFPRILGWDGAGTIVARGVKTNVFNTGDDVIFTGDISKNGSNCQYVALEELFVAPKPKNLTFEQAAAMPLTTVTAYEAIYDRLLLSAKDKGKSLLIINSGGGVGSVATQLAANLNLRVIGTVSRIETEEFSKKNGADVVIKHTHDLIPQLEVHGFSNGVDYILANYDPYPYWDVMMKAIKPQGKICLIVDSSGLVDIRPLKDKSITLVSEMMATRIKYDTEDKGRHHEILKIASKMFDDGILKSTLTKTLSPINAATLREAHKIIEEKRMKSQEDVTMKRTHIISRGKQVKAAEIESYNKITIRVVSTYLIALIHRVL</sequence>
<dbReference type="InterPro" id="IPR011032">
    <property type="entry name" value="GroES-like_sf"/>
</dbReference>
<evidence type="ECO:0000256" key="3">
    <source>
        <dbReference type="SAM" id="SignalP"/>
    </source>
</evidence>
<dbReference type="GeneID" id="106119093"/>
<accession>A0AAJ6ZC66</accession>
<dbReference type="CDD" id="cd08252">
    <property type="entry name" value="AL_MDR"/>
    <property type="match status" value="1"/>
</dbReference>
<dbReference type="InterPro" id="IPR013149">
    <property type="entry name" value="ADH-like_C"/>
</dbReference>
<evidence type="ECO:0000256" key="1">
    <source>
        <dbReference type="ARBA" id="ARBA00010371"/>
    </source>
</evidence>
<dbReference type="Pfam" id="PF08240">
    <property type="entry name" value="ADH_N"/>
    <property type="match status" value="1"/>
</dbReference>
<dbReference type="Gene3D" id="3.90.180.10">
    <property type="entry name" value="Medium-chain alcohol dehydrogenases, catalytic domain"/>
    <property type="match status" value="1"/>
</dbReference>
<dbReference type="SMART" id="SM00829">
    <property type="entry name" value="PKS_ER"/>
    <property type="match status" value="1"/>
</dbReference>
<dbReference type="PANTHER" id="PTHR44154:SF1">
    <property type="entry name" value="QUINONE OXIDOREDUCTASE"/>
    <property type="match status" value="1"/>
</dbReference>
<dbReference type="InterPro" id="IPR014182">
    <property type="entry name" value="ADH_Zn_typ-1"/>
</dbReference>
<dbReference type="SUPFAM" id="SSF51735">
    <property type="entry name" value="NAD(P)-binding Rossmann-fold domains"/>
    <property type="match status" value="1"/>
</dbReference>
<keyword evidence="3" id="KW-0732">Signal</keyword>
<dbReference type="AlphaFoldDB" id="A0AAJ6ZC66"/>
<feature type="domain" description="Enoyl reductase (ER)" evidence="4">
    <location>
        <begin position="58"/>
        <end position="372"/>
    </location>
</feature>
<dbReference type="InterPro" id="IPR036291">
    <property type="entry name" value="NAD(P)-bd_dom_sf"/>
</dbReference>
<dbReference type="InterPro" id="IPR051603">
    <property type="entry name" value="Zinc-ADH_QOR/CCCR"/>
</dbReference>
<evidence type="ECO:0000259" key="4">
    <source>
        <dbReference type="SMART" id="SM00829"/>
    </source>
</evidence>
<dbReference type="GO" id="GO:0016491">
    <property type="term" value="F:oxidoreductase activity"/>
    <property type="evidence" value="ECO:0007669"/>
    <property type="project" value="InterPro"/>
</dbReference>
<dbReference type="NCBIfam" id="TIGR02817">
    <property type="entry name" value="adh_fam_1"/>
    <property type="match status" value="1"/>
</dbReference>
<dbReference type="GO" id="GO:0008270">
    <property type="term" value="F:zinc ion binding"/>
    <property type="evidence" value="ECO:0007669"/>
    <property type="project" value="InterPro"/>
</dbReference>
<name>A0AAJ6ZC66_PAPXU</name>
<organism evidence="5">
    <name type="scientific">Papilio xuthus</name>
    <name type="common">Asian swallowtail butterfly</name>
    <dbReference type="NCBI Taxonomy" id="66420"/>
    <lineage>
        <taxon>Eukaryota</taxon>
        <taxon>Metazoa</taxon>
        <taxon>Ecdysozoa</taxon>
        <taxon>Arthropoda</taxon>
        <taxon>Hexapoda</taxon>
        <taxon>Insecta</taxon>
        <taxon>Pterygota</taxon>
        <taxon>Neoptera</taxon>
        <taxon>Endopterygota</taxon>
        <taxon>Lepidoptera</taxon>
        <taxon>Glossata</taxon>
        <taxon>Ditrysia</taxon>
        <taxon>Papilionoidea</taxon>
        <taxon>Papilionidae</taxon>
        <taxon>Papilioninae</taxon>
        <taxon>Papilio</taxon>
    </lineage>
</organism>
<keyword evidence="2" id="KW-0521">NADP</keyword>
<feature type="chain" id="PRO_5042537703" evidence="3">
    <location>
        <begin position="22"/>
        <end position="420"/>
    </location>
</feature>
<reference evidence="5" key="1">
    <citation type="submission" date="2025-08" db="UniProtKB">
        <authorList>
            <consortium name="RefSeq"/>
        </authorList>
    </citation>
    <scope>IDENTIFICATION</scope>
</reference>
<dbReference type="Pfam" id="PF00107">
    <property type="entry name" value="ADH_zinc_N"/>
    <property type="match status" value="1"/>
</dbReference>